<name>K1WL99_MARBU</name>
<sequence length="245" mass="27175">MSNSTTQPQEEVSDLAEHIKQLDIEISFAARRSLSVPAGSRHLSLSPYRRVMSFLDEWEEQTKNSSPVRSVYPENSEGEYDAMGDSESSDFKLPPSIVQEEEEKLEHERCRVLGILKCFLFNLDKGTLPTGDVVDESLKEALGRLVALSEARDALPEQGPDSEEVEGGGEDEGSEEHSNSSSDEQMQVVEMVEGYIRLALRHRGEVCSEVVDFAKKILGWAPSGDANDVAESTEDSKYGESLVRF</sequence>
<reference evidence="2 3" key="1">
    <citation type="journal article" date="2012" name="BMC Genomics">
        <title>Sequencing the genome of Marssonina brunnea reveals fungus-poplar co-evolution.</title>
        <authorList>
            <person name="Zhu S."/>
            <person name="Cao Y.-Z."/>
            <person name="Jiang C."/>
            <person name="Tan B.-Y."/>
            <person name="Wang Z."/>
            <person name="Feng S."/>
            <person name="Zhang L."/>
            <person name="Su X.-H."/>
            <person name="Brejova B."/>
            <person name="Vinar T."/>
            <person name="Xu M."/>
            <person name="Wang M.-X."/>
            <person name="Zhang S.-G."/>
            <person name="Huang M.-R."/>
            <person name="Wu R."/>
            <person name="Zhou Y."/>
        </authorList>
    </citation>
    <scope>NUCLEOTIDE SEQUENCE [LARGE SCALE GENOMIC DNA]</scope>
    <source>
        <strain evidence="2 3">MB_m1</strain>
    </source>
</reference>
<dbReference type="KEGG" id="mbe:MBM_08794"/>
<evidence type="ECO:0000313" key="2">
    <source>
        <dbReference type="EMBL" id="EKD13032.1"/>
    </source>
</evidence>
<feature type="compositionally biased region" description="Acidic residues" evidence="1">
    <location>
        <begin position="160"/>
        <end position="174"/>
    </location>
</feature>
<dbReference type="AlphaFoldDB" id="K1WL99"/>
<feature type="region of interest" description="Disordered" evidence="1">
    <location>
        <begin position="150"/>
        <end position="185"/>
    </location>
</feature>
<dbReference type="OrthoDB" id="3509817at2759"/>
<dbReference type="EMBL" id="JH921452">
    <property type="protein sequence ID" value="EKD13032.1"/>
    <property type="molecule type" value="Genomic_DNA"/>
</dbReference>
<proteinExistence type="predicted"/>
<evidence type="ECO:0000256" key="1">
    <source>
        <dbReference type="SAM" id="MobiDB-lite"/>
    </source>
</evidence>
<dbReference type="InParanoid" id="K1WL99"/>
<dbReference type="GeneID" id="18764729"/>
<feature type="compositionally biased region" description="Acidic residues" evidence="1">
    <location>
        <begin position="76"/>
        <end position="88"/>
    </location>
</feature>
<dbReference type="HOGENOM" id="CLU_1133800_0_0_1"/>
<evidence type="ECO:0000313" key="3">
    <source>
        <dbReference type="Proteomes" id="UP000006753"/>
    </source>
</evidence>
<keyword evidence="3" id="KW-1185">Reference proteome</keyword>
<organism evidence="2 3">
    <name type="scientific">Marssonina brunnea f. sp. multigermtubi (strain MB_m1)</name>
    <name type="common">Marssonina leaf spot fungus</name>
    <dbReference type="NCBI Taxonomy" id="1072389"/>
    <lineage>
        <taxon>Eukaryota</taxon>
        <taxon>Fungi</taxon>
        <taxon>Dikarya</taxon>
        <taxon>Ascomycota</taxon>
        <taxon>Pezizomycotina</taxon>
        <taxon>Leotiomycetes</taxon>
        <taxon>Helotiales</taxon>
        <taxon>Drepanopezizaceae</taxon>
        <taxon>Drepanopeziza</taxon>
    </lineage>
</organism>
<dbReference type="RefSeq" id="XP_007296683.1">
    <property type="nucleotide sequence ID" value="XM_007296621.1"/>
</dbReference>
<feature type="region of interest" description="Disordered" evidence="1">
    <location>
        <begin position="65"/>
        <end position="91"/>
    </location>
</feature>
<accession>K1WL99</accession>
<protein>
    <submittedName>
        <fullName evidence="2">Uncharacterized protein</fullName>
    </submittedName>
</protein>
<dbReference type="Proteomes" id="UP000006753">
    <property type="component" value="Unassembled WGS sequence"/>
</dbReference>
<gene>
    <name evidence="2" type="ORF">MBM_08794</name>
</gene>
<feature type="region of interest" description="Disordered" evidence="1">
    <location>
        <begin position="224"/>
        <end position="245"/>
    </location>
</feature>